<proteinExistence type="predicted"/>
<evidence type="ECO:0000313" key="1">
    <source>
        <dbReference type="EMBL" id="GAG54031.1"/>
    </source>
</evidence>
<protein>
    <recommendedName>
        <fullName evidence="2">GIY-YIG nuclease family protein</fullName>
    </recommendedName>
</protein>
<dbReference type="AlphaFoldDB" id="X1A160"/>
<name>X1A160_9ZZZZ</name>
<organism evidence="1">
    <name type="scientific">marine sediment metagenome</name>
    <dbReference type="NCBI Taxonomy" id="412755"/>
    <lineage>
        <taxon>unclassified sequences</taxon>
        <taxon>metagenomes</taxon>
        <taxon>ecological metagenomes</taxon>
    </lineage>
</organism>
<dbReference type="EMBL" id="BART01008418">
    <property type="protein sequence ID" value="GAG54031.1"/>
    <property type="molecule type" value="Genomic_DNA"/>
</dbReference>
<accession>X1A160</accession>
<comment type="caution">
    <text evidence="1">The sequence shown here is derived from an EMBL/GenBank/DDBJ whole genome shotgun (WGS) entry which is preliminary data.</text>
</comment>
<reference evidence="1" key="1">
    <citation type="journal article" date="2014" name="Front. Microbiol.">
        <title>High frequency of phylogenetically diverse reductive dehalogenase-homologous genes in deep subseafloor sedimentary metagenomes.</title>
        <authorList>
            <person name="Kawai M."/>
            <person name="Futagami T."/>
            <person name="Toyoda A."/>
            <person name="Takaki Y."/>
            <person name="Nishi S."/>
            <person name="Hori S."/>
            <person name="Arai W."/>
            <person name="Tsubouchi T."/>
            <person name="Morono Y."/>
            <person name="Uchiyama I."/>
            <person name="Ito T."/>
            <person name="Fujiyama A."/>
            <person name="Inagaki F."/>
            <person name="Takami H."/>
        </authorList>
    </citation>
    <scope>NUCLEOTIDE SEQUENCE</scope>
    <source>
        <strain evidence="1">Expedition CK06-06</strain>
    </source>
</reference>
<evidence type="ECO:0008006" key="2">
    <source>
        <dbReference type="Google" id="ProtNLM"/>
    </source>
</evidence>
<gene>
    <name evidence="1" type="ORF">S01H4_18940</name>
</gene>
<dbReference type="Pfam" id="PF13455">
    <property type="entry name" value="MUG113"/>
    <property type="match status" value="1"/>
</dbReference>
<sequence length="149" mass="17800">MNEKTYIIVDEKYHIIKVGRSRNPQESFKTIQISNSTELAILCVFEEDIEREFKELLQNYKIRGEWYYPNPKTLLKIQEKYLPNNQELALFLNSLFGEIKMSDQPICLCWIEDEESRCQFKRPKGSLVTCESYEIWRACVRKEEIDFGD</sequence>